<keyword evidence="10" id="KW-1185">Reference proteome</keyword>
<keyword evidence="3" id="KW-0645">Protease</keyword>
<comment type="caution">
    <text evidence="9">The sequence shown here is derived from an EMBL/GenBank/DDBJ whole genome shotgun (WGS) entry which is preliminary data.</text>
</comment>
<feature type="domain" description="LD-carboxypeptidase N-terminal" evidence="7">
    <location>
        <begin position="2"/>
        <end position="117"/>
    </location>
</feature>
<dbReference type="InterPro" id="IPR003507">
    <property type="entry name" value="S66_fam"/>
</dbReference>
<dbReference type="GO" id="GO:0008236">
    <property type="term" value="F:serine-type peptidase activity"/>
    <property type="evidence" value="ECO:0007669"/>
    <property type="project" value="UniProtKB-KW"/>
</dbReference>
<dbReference type="CDD" id="cd07062">
    <property type="entry name" value="Peptidase_S66_mccF_like"/>
    <property type="match status" value="1"/>
</dbReference>
<dbReference type="PANTHER" id="PTHR30237:SF2">
    <property type="entry name" value="MUREIN TETRAPEPTIDE CARBOXYPEPTIDASE"/>
    <property type="match status" value="1"/>
</dbReference>
<dbReference type="PIRSF" id="PIRSF028757">
    <property type="entry name" value="LD-carboxypeptidase"/>
    <property type="match status" value="1"/>
</dbReference>
<dbReference type="InterPro" id="IPR040921">
    <property type="entry name" value="Peptidase_S66C"/>
</dbReference>
<dbReference type="InterPro" id="IPR027461">
    <property type="entry name" value="Carboxypeptidase_A_C_sf"/>
</dbReference>
<comment type="similarity">
    <text evidence="1">Belongs to the peptidase S66 family.</text>
</comment>
<evidence type="ECO:0000259" key="8">
    <source>
        <dbReference type="Pfam" id="PF17676"/>
    </source>
</evidence>
<feature type="active site" description="Nucleophile" evidence="6">
    <location>
        <position position="98"/>
    </location>
</feature>
<evidence type="ECO:0000256" key="1">
    <source>
        <dbReference type="ARBA" id="ARBA00010233"/>
    </source>
</evidence>
<dbReference type="Pfam" id="PF17676">
    <property type="entry name" value="Peptidase_S66C"/>
    <property type="match status" value="1"/>
</dbReference>
<evidence type="ECO:0000256" key="4">
    <source>
        <dbReference type="ARBA" id="ARBA00022801"/>
    </source>
</evidence>
<dbReference type="InterPro" id="IPR027478">
    <property type="entry name" value="LdcA_N"/>
</dbReference>
<dbReference type="GO" id="GO:0004180">
    <property type="term" value="F:carboxypeptidase activity"/>
    <property type="evidence" value="ECO:0007669"/>
    <property type="project" value="UniProtKB-KW"/>
</dbReference>
<dbReference type="PANTHER" id="PTHR30237">
    <property type="entry name" value="MURAMOYLTETRAPEPTIDE CARBOXYPEPTIDASE"/>
    <property type="match status" value="1"/>
</dbReference>
<keyword evidence="2 9" id="KW-0121">Carboxypeptidase</keyword>
<proteinExistence type="inferred from homology"/>
<dbReference type="GO" id="GO:0006508">
    <property type="term" value="P:proteolysis"/>
    <property type="evidence" value="ECO:0007669"/>
    <property type="project" value="UniProtKB-KW"/>
</dbReference>
<dbReference type="SUPFAM" id="SSF141986">
    <property type="entry name" value="LD-carboxypeptidase A C-terminal domain-like"/>
    <property type="match status" value="1"/>
</dbReference>
<dbReference type="Gene3D" id="3.40.50.10740">
    <property type="entry name" value="Class I glutamine amidotransferase-like"/>
    <property type="match status" value="1"/>
</dbReference>
<name>A0A6N8CPH1_9BACI</name>
<organism evidence="9 10">
    <name type="scientific">Terrilactibacillus tamarindi</name>
    <dbReference type="NCBI Taxonomy" id="2599694"/>
    <lineage>
        <taxon>Bacteria</taxon>
        <taxon>Bacillati</taxon>
        <taxon>Bacillota</taxon>
        <taxon>Bacilli</taxon>
        <taxon>Bacillales</taxon>
        <taxon>Bacillaceae</taxon>
        <taxon>Terrilactibacillus</taxon>
    </lineage>
</organism>
<evidence type="ECO:0000313" key="10">
    <source>
        <dbReference type="Proteomes" id="UP000440978"/>
    </source>
</evidence>
<dbReference type="Gene3D" id="3.50.30.60">
    <property type="entry name" value="LD-carboxypeptidase A C-terminal domain-like"/>
    <property type="match status" value="1"/>
</dbReference>
<reference evidence="9 10" key="1">
    <citation type="submission" date="2019-11" db="EMBL/GenBank/DDBJ databases">
        <title>Terrilactibacillus tamarindus sp. nov. BCM23-1 isolated from bark of Tamarindus indica.</title>
        <authorList>
            <person name="Kingkaew E."/>
            <person name="Tanasupawat S."/>
        </authorList>
    </citation>
    <scope>NUCLEOTIDE SEQUENCE [LARGE SCALE GENOMIC DNA]</scope>
    <source>
        <strain evidence="9 10">BCM23-1</strain>
    </source>
</reference>
<evidence type="ECO:0000256" key="2">
    <source>
        <dbReference type="ARBA" id="ARBA00022645"/>
    </source>
</evidence>
<dbReference type="AlphaFoldDB" id="A0A6N8CPH1"/>
<dbReference type="Pfam" id="PF02016">
    <property type="entry name" value="Peptidase_S66"/>
    <property type="match status" value="1"/>
</dbReference>
<dbReference type="OrthoDB" id="9807329at2"/>
<dbReference type="InterPro" id="IPR040449">
    <property type="entry name" value="Peptidase_S66_N"/>
</dbReference>
<evidence type="ECO:0000256" key="3">
    <source>
        <dbReference type="ARBA" id="ARBA00022670"/>
    </source>
</evidence>
<evidence type="ECO:0000256" key="6">
    <source>
        <dbReference type="PIRSR" id="PIRSR028757-1"/>
    </source>
</evidence>
<dbReference type="EMBL" id="WNHB01000010">
    <property type="protein sequence ID" value="MTT31901.1"/>
    <property type="molecule type" value="Genomic_DNA"/>
</dbReference>
<sequence>MACSDGRPLKYKDKLKQLETVLSEMDLGVEWASTIYQQKESPFSGTPKERADELMRLFTSDHVKVIFDISGGDAANQILPYLDFDAIRKHPKWFVGMSDLSVVNNALLTCAGLPTVHYAITTLIGQHAEGQREWFINAFMQETDVLKQTDFSYQWLRGESMEGVVVGGNLRCFLKLSGTRYFPELNHKILFLEALGGKTARMASMLSQLEQIGAFSACKGILLGTFSEMQQTEQKPTIEELVHHITEKYYLPIAKTERLGHGSDAIGIPIGLNLAF</sequence>
<evidence type="ECO:0000256" key="5">
    <source>
        <dbReference type="ARBA" id="ARBA00022825"/>
    </source>
</evidence>
<gene>
    <name evidence="9" type="ORF">GMB86_07750</name>
</gene>
<feature type="domain" description="LD-carboxypeptidase C-terminal" evidence="8">
    <location>
        <begin position="162"/>
        <end position="273"/>
    </location>
</feature>
<dbReference type="Proteomes" id="UP000440978">
    <property type="component" value="Unassembled WGS sequence"/>
</dbReference>
<dbReference type="InterPro" id="IPR029062">
    <property type="entry name" value="Class_I_gatase-like"/>
</dbReference>
<feature type="active site" description="Charge relay system" evidence="6">
    <location>
        <position position="193"/>
    </location>
</feature>
<feature type="active site" description="Charge relay system" evidence="6">
    <location>
        <position position="261"/>
    </location>
</feature>
<protein>
    <submittedName>
        <fullName evidence="9">LD-carboxypeptidase</fullName>
    </submittedName>
</protein>
<accession>A0A6N8CPH1</accession>
<dbReference type="SUPFAM" id="SSF52317">
    <property type="entry name" value="Class I glutamine amidotransferase-like"/>
    <property type="match status" value="1"/>
</dbReference>
<evidence type="ECO:0000259" key="7">
    <source>
        <dbReference type="Pfam" id="PF02016"/>
    </source>
</evidence>
<keyword evidence="5" id="KW-0720">Serine protease</keyword>
<keyword evidence="4" id="KW-0378">Hydrolase</keyword>
<evidence type="ECO:0000313" key="9">
    <source>
        <dbReference type="EMBL" id="MTT31901.1"/>
    </source>
</evidence>